<accession>A0ABQ4CF83</accession>
<evidence type="ECO:0000313" key="3">
    <source>
        <dbReference type="Proteomes" id="UP000624325"/>
    </source>
</evidence>
<feature type="region of interest" description="Disordered" evidence="1">
    <location>
        <begin position="83"/>
        <end position="122"/>
    </location>
</feature>
<dbReference type="EMBL" id="BONC01000090">
    <property type="protein sequence ID" value="GIF61136.1"/>
    <property type="molecule type" value="Genomic_DNA"/>
</dbReference>
<gene>
    <name evidence="2" type="ORF">Air01nite_72310</name>
</gene>
<reference evidence="2 3" key="1">
    <citation type="submission" date="2021-01" db="EMBL/GenBank/DDBJ databases">
        <title>Whole genome shotgun sequence of Asanoa iriomotensis NBRC 100142.</title>
        <authorList>
            <person name="Komaki H."/>
            <person name="Tamura T."/>
        </authorList>
    </citation>
    <scope>NUCLEOTIDE SEQUENCE [LARGE SCALE GENOMIC DNA]</scope>
    <source>
        <strain evidence="2 3">NBRC 100142</strain>
    </source>
</reference>
<organism evidence="2 3">
    <name type="scientific">Asanoa iriomotensis</name>
    <dbReference type="NCBI Taxonomy" id="234613"/>
    <lineage>
        <taxon>Bacteria</taxon>
        <taxon>Bacillati</taxon>
        <taxon>Actinomycetota</taxon>
        <taxon>Actinomycetes</taxon>
        <taxon>Micromonosporales</taxon>
        <taxon>Micromonosporaceae</taxon>
        <taxon>Asanoa</taxon>
    </lineage>
</organism>
<dbReference type="Proteomes" id="UP000624325">
    <property type="component" value="Unassembled WGS sequence"/>
</dbReference>
<protein>
    <submittedName>
        <fullName evidence="2">Uncharacterized protein</fullName>
    </submittedName>
</protein>
<feature type="compositionally biased region" description="Basic residues" evidence="1">
    <location>
        <begin position="95"/>
        <end position="105"/>
    </location>
</feature>
<keyword evidence="3" id="KW-1185">Reference proteome</keyword>
<evidence type="ECO:0000313" key="2">
    <source>
        <dbReference type="EMBL" id="GIF61136.1"/>
    </source>
</evidence>
<feature type="region of interest" description="Disordered" evidence="1">
    <location>
        <begin position="19"/>
        <end position="41"/>
    </location>
</feature>
<proteinExistence type="predicted"/>
<comment type="caution">
    <text evidence="2">The sequence shown here is derived from an EMBL/GenBank/DDBJ whole genome shotgun (WGS) entry which is preliminary data.</text>
</comment>
<evidence type="ECO:0000256" key="1">
    <source>
        <dbReference type="SAM" id="MobiDB-lite"/>
    </source>
</evidence>
<sequence length="122" mass="12479">MQVKVLAAGSRRVGGFGAGPAAVKGRCGRGSGARGQGSANPKPVLTCSWAAGDAFSSLVLASFWPAAVKGGVGAGAVLVYNGSPTGKPALAYSRTTRRRPPRRSGRPYDPWTLQMTRPRPGG</sequence>
<name>A0ABQ4CF83_9ACTN</name>